<keyword evidence="9 12" id="KW-1133">Transmembrane helix</keyword>
<keyword evidence="5" id="KW-0349">Heme</keyword>
<proteinExistence type="inferred from homology"/>
<organism evidence="13 14">
    <name type="scientific">Veillonella magna</name>
    <dbReference type="NCBI Taxonomy" id="464322"/>
    <lineage>
        <taxon>Bacteria</taxon>
        <taxon>Bacillati</taxon>
        <taxon>Bacillota</taxon>
        <taxon>Negativicutes</taxon>
        <taxon>Veillonellales</taxon>
        <taxon>Veillonellaceae</taxon>
        <taxon>Veillonella</taxon>
    </lineage>
</organism>
<keyword evidence="7" id="KW-0479">Metal-binding</keyword>
<comment type="similarity">
    <text evidence="2">Belongs to the cytochrome ubiquinol oxidase subunit 2 family.</text>
</comment>
<dbReference type="RefSeq" id="WP_205087920.1">
    <property type="nucleotide sequence ID" value="NZ_CATYZF010000045.1"/>
</dbReference>
<evidence type="ECO:0000256" key="9">
    <source>
        <dbReference type="ARBA" id="ARBA00022989"/>
    </source>
</evidence>
<dbReference type="Proteomes" id="UP000707138">
    <property type="component" value="Unassembled WGS sequence"/>
</dbReference>
<feature type="transmembrane region" description="Helical" evidence="12">
    <location>
        <begin position="12"/>
        <end position="41"/>
    </location>
</feature>
<evidence type="ECO:0000256" key="10">
    <source>
        <dbReference type="ARBA" id="ARBA00023004"/>
    </source>
</evidence>
<evidence type="ECO:0000256" key="12">
    <source>
        <dbReference type="SAM" id="Phobius"/>
    </source>
</evidence>
<evidence type="ECO:0000256" key="6">
    <source>
        <dbReference type="ARBA" id="ARBA00022692"/>
    </source>
</evidence>
<feature type="transmembrane region" description="Helical" evidence="12">
    <location>
        <begin position="301"/>
        <end position="323"/>
    </location>
</feature>
<reference evidence="13 14" key="1">
    <citation type="journal article" date="2021" name="Sci. Rep.">
        <title>The distribution of antibiotic resistance genes in chicken gut microbiota commensals.</title>
        <authorList>
            <person name="Juricova H."/>
            <person name="Matiasovicova J."/>
            <person name="Kubasova T."/>
            <person name="Cejkova D."/>
            <person name="Rychlik I."/>
        </authorList>
    </citation>
    <scope>NUCLEOTIDE SEQUENCE [LARGE SCALE GENOMIC DNA]</scope>
    <source>
        <strain evidence="13 14">An537</strain>
    </source>
</reference>
<evidence type="ECO:0000256" key="3">
    <source>
        <dbReference type="ARBA" id="ARBA00022448"/>
    </source>
</evidence>
<accession>A0ABS2GGE6</accession>
<evidence type="ECO:0000256" key="8">
    <source>
        <dbReference type="ARBA" id="ARBA00022982"/>
    </source>
</evidence>
<feature type="transmembrane region" description="Helical" evidence="12">
    <location>
        <begin position="258"/>
        <end position="281"/>
    </location>
</feature>
<dbReference type="InterPro" id="IPR003317">
    <property type="entry name" value="Cyt-d_oxidase_su2"/>
</dbReference>
<protein>
    <submittedName>
        <fullName evidence="13">Cytochrome d ubiquinol oxidase subunit II</fullName>
    </submittedName>
</protein>
<evidence type="ECO:0000256" key="5">
    <source>
        <dbReference type="ARBA" id="ARBA00022617"/>
    </source>
</evidence>
<dbReference type="PIRSF" id="PIRSF000267">
    <property type="entry name" value="Cyt_oxidse_sub2"/>
    <property type="match status" value="1"/>
</dbReference>
<dbReference type="PANTHER" id="PTHR43141:SF5">
    <property type="entry name" value="CYTOCHROME BD-I UBIQUINOL OXIDASE SUBUNIT 2"/>
    <property type="match status" value="1"/>
</dbReference>
<keyword evidence="4" id="KW-1003">Cell membrane</keyword>
<evidence type="ECO:0000313" key="14">
    <source>
        <dbReference type="Proteomes" id="UP000707138"/>
    </source>
</evidence>
<gene>
    <name evidence="13" type="primary">cydB</name>
    <name evidence="13" type="ORF">H6A01_06155</name>
</gene>
<feature type="transmembrane region" description="Helical" evidence="12">
    <location>
        <begin position="119"/>
        <end position="143"/>
    </location>
</feature>
<dbReference type="NCBIfam" id="TIGR00203">
    <property type="entry name" value="cydB"/>
    <property type="match status" value="1"/>
</dbReference>
<keyword evidence="14" id="KW-1185">Reference proteome</keyword>
<evidence type="ECO:0000256" key="2">
    <source>
        <dbReference type="ARBA" id="ARBA00007543"/>
    </source>
</evidence>
<feature type="transmembrane region" description="Helical" evidence="12">
    <location>
        <begin position="199"/>
        <end position="222"/>
    </location>
</feature>
<name>A0ABS2GGE6_9FIRM</name>
<dbReference type="EMBL" id="JACJLA010000009">
    <property type="protein sequence ID" value="MBM6912905.1"/>
    <property type="molecule type" value="Genomic_DNA"/>
</dbReference>
<evidence type="ECO:0000256" key="1">
    <source>
        <dbReference type="ARBA" id="ARBA00004651"/>
    </source>
</evidence>
<evidence type="ECO:0000256" key="11">
    <source>
        <dbReference type="ARBA" id="ARBA00023136"/>
    </source>
</evidence>
<feature type="transmembrane region" description="Helical" evidence="12">
    <location>
        <begin position="228"/>
        <end position="249"/>
    </location>
</feature>
<comment type="subcellular location">
    <subcellularLocation>
        <location evidence="1">Cell membrane</location>
        <topology evidence="1">Multi-pass membrane protein</topology>
    </subcellularLocation>
</comment>
<evidence type="ECO:0000256" key="7">
    <source>
        <dbReference type="ARBA" id="ARBA00022723"/>
    </source>
</evidence>
<dbReference type="Pfam" id="PF02322">
    <property type="entry name" value="Cyt_bd_oxida_II"/>
    <property type="match status" value="1"/>
</dbReference>
<keyword evidence="6 12" id="KW-0812">Transmembrane</keyword>
<keyword evidence="11 12" id="KW-0472">Membrane</keyword>
<evidence type="ECO:0000313" key="13">
    <source>
        <dbReference type="EMBL" id="MBM6912905.1"/>
    </source>
</evidence>
<keyword evidence="8" id="KW-0249">Electron transport</keyword>
<evidence type="ECO:0000256" key="4">
    <source>
        <dbReference type="ARBA" id="ARBA00022475"/>
    </source>
</evidence>
<comment type="caution">
    <text evidence="13">The sequence shown here is derived from an EMBL/GenBank/DDBJ whole genome shotgun (WGS) entry which is preliminary data.</text>
</comment>
<keyword evidence="3" id="KW-0813">Transport</keyword>
<feature type="transmembrane region" description="Helical" evidence="12">
    <location>
        <begin position="87"/>
        <end position="107"/>
    </location>
</feature>
<sequence>MEIIMQHLDVVWFILVCVLFCGFFMLEGFDYGVGILLPILGKSDTERRQMINTVGPVWDGNQVWMITAGGATFASFPQVYATLFSGFYLALFLMLAALIARGVAFEFRSKDKAPAWRKTFDYCIFFGSLIPALLWGVTVGNLIQGTPIDAHMNFVGGFFDLLSPYTILCGIAFILVFVYHGALYTSIKTVGAISERARATALVEGVITAVGALVLVGATYYYTDLFNSTLAAVAFGLAIVCFLISWAFARTRSTGKGFFFSCLTVILVTVAYFAGLFPRIMVSSLDPAWSLTITNAASSQYTLTLMTIVALIFVPIVLIYQAWTYWTFRHRVSEKDLHY</sequence>
<keyword evidence="10" id="KW-0408">Iron</keyword>
<dbReference type="PANTHER" id="PTHR43141">
    <property type="entry name" value="CYTOCHROME BD2 SUBUNIT II"/>
    <property type="match status" value="1"/>
</dbReference>
<feature type="transmembrane region" description="Helical" evidence="12">
    <location>
        <begin position="163"/>
        <end position="187"/>
    </location>
</feature>